<reference evidence="2 4" key="1">
    <citation type="submission" date="2022-06" db="EMBL/GenBank/DDBJ databases">
        <title>Leptospira isolates from biofilms formed at urban environments.</title>
        <authorList>
            <person name="Ribeiro P.S."/>
            <person name="Sousa T."/>
            <person name="Carvalho N."/>
            <person name="Aburjaile F."/>
            <person name="Neves F."/>
            <person name="Oliveira D."/>
            <person name="Blanco L."/>
            <person name="Lima J."/>
            <person name="Costa F."/>
            <person name="Brenig B."/>
            <person name="Soares S."/>
            <person name="Ramos R."/>
            <person name="Goes-Neto A."/>
            <person name="Matiuzzi M."/>
            <person name="Azevedo V."/>
            <person name="Ristow P."/>
        </authorList>
    </citation>
    <scope>NUCLEOTIDE SEQUENCE</scope>
    <source>
        <strain evidence="1 4">VSF19</strain>
        <strain evidence="2">VSF20</strain>
    </source>
</reference>
<protein>
    <recommendedName>
        <fullName evidence="5">DUF600 family protein</fullName>
    </recommendedName>
</protein>
<evidence type="ECO:0000313" key="3">
    <source>
        <dbReference type="Proteomes" id="UP001208540"/>
    </source>
</evidence>
<dbReference type="Proteomes" id="UP001208912">
    <property type="component" value="Unassembled WGS sequence"/>
</dbReference>
<organism evidence="2 3">
    <name type="scientific">Leptospira soteropolitanensis</name>
    <dbReference type="NCBI Taxonomy" id="2950025"/>
    <lineage>
        <taxon>Bacteria</taxon>
        <taxon>Pseudomonadati</taxon>
        <taxon>Spirochaetota</taxon>
        <taxon>Spirochaetia</taxon>
        <taxon>Leptospirales</taxon>
        <taxon>Leptospiraceae</taxon>
        <taxon>Leptospira</taxon>
    </lineage>
</organism>
<keyword evidence="4" id="KW-1185">Reference proteome</keyword>
<accession>A0AAW5VNV1</accession>
<dbReference type="RefSeq" id="WP_265351935.1">
    <property type="nucleotide sequence ID" value="NZ_JAMQPL010000003.1"/>
</dbReference>
<name>A0AAW5VNV1_9LEPT</name>
<dbReference type="EMBL" id="JAMQPL010000003">
    <property type="protein sequence ID" value="MCW7530567.1"/>
    <property type="molecule type" value="Genomic_DNA"/>
</dbReference>
<evidence type="ECO:0008006" key="5">
    <source>
        <dbReference type="Google" id="ProtNLM"/>
    </source>
</evidence>
<comment type="caution">
    <text evidence="2">The sequence shown here is derived from an EMBL/GenBank/DDBJ whole genome shotgun (WGS) entry which is preliminary data.</text>
</comment>
<evidence type="ECO:0000313" key="2">
    <source>
        <dbReference type="EMBL" id="MCW7530567.1"/>
    </source>
</evidence>
<dbReference type="Proteomes" id="UP001208540">
    <property type="component" value="Unassembled WGS sequence"/>
</dbReference>
<dbReference type="AlphaFoldDB" id="A0AAW5VNV1"/>
<evidence type="ECO:0000313" key="1">
    <source>
        <dbReference type="EMBL" id="MCW7526589.1"/>
    </source>
</evidence>
<proteinExistence type="predicted"/>
<sequence length="152" mass="17946">MPSKDFDKKFQDLCQKILQVASEFVDYNDKEVDAIYFFGAREQKVSYTQTFYKINGKIVELHEVNHALKRKVDNSSLRISGLLDENLNLLEEISNLFIADNREVPTQIKISYFSKLKKSETKLDYGFHFSNHKTLRVDNVFDRWVEQIRSEN</sequence>
<dbReference type="EMBL" id="JAMQPM010000003">
    <property type="protein sequence ID" value="MCW7526589.1"/>
    <property type="molecule type" value="Genomic_DNA"/>
</dbReference>
<gene>
    <name evidence="1" type="ORF">ND861_09555</name>
    <name evidence="2" type="ORF">ND862_10110</name>
</gene>
<evidence type="ECO:0000313" key="4">
    <source>
        <dbReference type="Proteomes" id="UP001208912"/>
    </source>
</evidence>